<keyword evidence="2" id="KW-1185">Reference proteome</keyword>
<evidence type="ECO:0000313" key="1">
    <source>
        <dbReference type="EMBL" id="QQM38200.1"/>
    </source>
</evidence>
<protein>
    <recommendedName>
        <fullName evidence="3">Transposase IS4-like domain-containing protein</fullName>
    </recommendedName>
</protein>
<reference evidence="1 2" key="1">
    <citation type="submission" date="2020-12" db="EMBL/GenBank/DDBJ databases">
        <title>A novel species.</title>
        <authorList>
            <person name="Li K."/>
        </authorList>
    </citation>
    <scope>NUCLEOTIDE SEQUENCE [LARGE SCALE GENOMIC DNA]</scope>
    <source>
        <strain evidence="1 2">ZYC-3</strain>
    </source>
</reference>
<proteinExistence type="predicted"/>
<dbReference type="Proteomes" id="UP000595636">
    <property type="component" value="Chromosome"/>
</dbReference>
<evidence type="ECO:0000313" key="2">
    <source>
        <dbReference type="Proteomes" id="UP000595636"/>
    </source>
</evidence>
<dbReference type="InterPro" id="IPR012337">
    <property type="entry name" value="RNaseH-like_sf"/>
</dbReference>
<sequence>MIRLNVDHLPGDLDAPPVWLWFLATGATPADVDFVWSCYLRRFDLEHTFRLFKQSLGWTRLRLRNPQSADRWTLLVIVAHTQLRLAAPLATASASPGRRPPAPARR</sequence>
<name>A0A7T7HZE9_9ACTN</name>
<evidence type="ECO:0008006" key="3">
    <source>
        <dbReference type="Google" id="ProtNLM"/>
    </source>
</evidence>
<dbReference type="KEGG" id="slf:JEQ17_00935"/>
<gene>
    <name evidence="1" type="ORF">JEQ17_00935</name>
</gene>
<dbReference type="SUPFAM" id="SSF53098">
    <property type="entry name" value="Ribonuclease H-like"/>
    <property type="match status" value="1"/>
</dbReference>
<organism evidence="1 2">
    <name type="scientific">Streptomyces liliifuscus</name>
    <dbReference type="NCBI Taxonomy" id="2797636"/>
    <lineage>
        <taxon>Bacteria</taxon>
        <taxon>Bacillati</taxon>
        <taxon>Actinomycetota</taxon>
        <taxon>Actinomycetes</taxon>
        <taxon>Kitasatosporales</taxon>
        <taxon>Streptomycetaceae</taxon>
        <taxon>Streptomyces</taxon>
    </lineage>
</organism>
<accession>A0A7T7HZE9</accession>
<dbReference type="AlphaFoldDB" id="A0A7T7HZE9"/>
<dbReference type="EMBL" id="CP066831">
    <property type="protein sequence ID" value="QQM38200.1"/>
    <property type="molecule type" value="Genomic_DNA"/>
</dbReference>